<organism evidence="3">
    <name type="scientific">Hanusia phi</name>
    <dbReference type="NCBI Taxonomy" id="3032"/>
    <lineage>
        <taxon>Eukaryota</taxon>
        <taxon>Cryptophyceae</taxon>
        <taxon>Pyrenomonadales</taxon>
        <taxon>Geminigeraceae</taxon>
        <taxon>Hanusia</taxon>
    </lineage>
</organism>
<protein>
    <submittedName>
        <fullName evidence="3">Uncharacterized protein</fullName>
    </submittedName>
</protein>
<sequence>MQHMVNTKIFAKLYIAPSEEESNSSKFPQMLKETKTTIAPSQAISHREVTTVTTFSLSKKYFECRLQRILLDFQNFFTAPKFSLFVFFPEDKQNSVCIGINPVPPQSGSLCTEFLHCLTTKIDLKRSRSTT</sequence>
<dbReference type="EMBL" id="HBEO01026601">
    <property type="protein sequence ID" value="CAD8497853.1"/>
    <property type="molecule type" value="Transcribed_RNA"/>
</dbReference>
<accession>A0A6T7SLX5</accession>
<dbReference type="EMBL" id="HBEO01026602">
    <property type="protein sequence ID" value="CAD8497855.1"/>
    <property type="molecule type" value="Transcribed_RNA"/>
</dbReference>
<evidence type="ECO:0000313" key="3">
    <source>
        <dbReference type="EMBL" id="CAD8497860.1"/>
    </source>
</evidence>
<name>A0A6T7SLX5_9CRYP</name>
<evidence type="ECO:0000313" key="1">
    <source>
        <dbReference type="EMBL" id="CAD8497853.1"/>
    </source>
</evidence>
<dbReference type="EMBL" id="HBEO01026604">
    <property type="protein sequence ID" value="CAD8497860.1"/>
    <property type="molecule type" value="Transcribed_RNA"/>
</dbReference>
<proteinExistence type="predicted"/>
<reference evidence="3" key="1">
    <citation type="submission" date="2021-01" db="EMBL/GenBank/DDBJ databases">
        <authorList>
            <person name="Corre E."/>
            <person name="Pelletier E."/>
            <person name="Niang G."/>
            <person name="Scheremetjew M."/>
            <person name="Finn R."/>
            <person name="Kale V."/>
            <person name="Holt S."/>
            <person name="Cochrane G."/>
            <person name="Meng A."/>
            <person name="Brown T."/>
            <person name="Cohen L."/>
        </authorList>
    </citation>
    <scope>NUCLEOTIDE SEQUENCE</scope>
    <source>
        <strain evidence="3">CCMP325</strain>
    </source>
</reference>
<evidence type="ECO:0000313" key="2">
    <source>
        <dbReference type="EMBL" id="CAD8497855.1"/>
    </source>
</evidence>
<gene>
    <name evidence="1" type="ORF">HPHI1048_LOCUS17899</name>
    <name evidence="2" type="ORF">HPHI1048_LOCUS17900</name>
    <name evidence="3" type="ORF">HPHI1048_LOCUS17902</name>
</gene>
<dbReference type="AlphaFoldDB" id="A0A6T7SLX5"/>